<reference evidence="1" key="1">
    <citation type="submission" date="2019-04" db="EMBL/GenBank/DDBJ databases">
        <title>Microbes associate with the intestines of laboratory mice.</title>
        <authorList>
            <person name="Navarre W."/>
            <person name="Wong E."/>
            <person name="Huang K."/>
            <person name="Tropini C."/>
            <person name="Ng K."/>
            <person name="Yu B."/>
        </authorList>
    </citation>
    <scope>NUCLEOTIDE SEQUENCE</scope>
    <source>
        <strain evidence="1">NM01_1-7b</strain>
    </source>
</reference>
<evidence type="ECO:0000313" key="1">
    <source>
        <dbReference type="EMBL" id="TGY86597.1"/>
    </source>
</evidence>
<organism evidence="1 2">
    <name type="scientific">Petralouisia muris</name>
    <dbReference type="NCBI Taxonomy" id="3032872"/>
    <lineage>
        <taxon>Bacteria</taxon>
        <taxon>Bacillati</taxon>
        <taxon>Bacillota</taxon>
        <taxon>Clostridia</taxon>
        <taxon>Lachnospirales</taxon>
        <taxon>Lachnospiraceae</taxon>
        <taxon>Petralouisia</taxon>
    </lineage>
</organism>
<sequence length="91" mass="10890">MRGNRSKEQKRADYTLAVKENQKNLYREISEYFGDGELLEEIKENGGYKITKEKFHSQIETREYYQCNKIGWMQEKSRWKGIKSIGMLCKT</sequence>
<keyword evidence="2" id="KW-1185">Reference proteome</keyword>
<evidence type="ECO:0000313" key="2">
    <source>
        <dbReference type="Proteomes" id="UP000304953"/>
    </source>
</evidence>
<comment type="caution">
    <text evidence="1">The sequence shown here is derived from an EMBL/GenBank/DDBJ whole genome shotgun (WGS) entry which is preliminary data.</text>
</comment>
<proteinExistence type="predicted"/>
<name>A0AC61RLH9_9FIRM</name>
<dbReference type="Proteomes" id="UP000304953">
    <property type="component" value="Unassembled WGS sequence"/>
</dbReference>
<dbReference type="EMBL" id="SRYA01000149">
    <property type="protein sequence ID" value="TGY86597.1"/>
    <property type="molecule type" value="Genomic_DNA"/>
</dbReference>
<protein>
    <submittedName>
        <fullName evidence="1">Uncharacterized protein</fullName>
    </submittedName>
</protein>
<accession>A0AC61RLH9</accession>
<gene>
    <name evidence="1" type="ORF">E5329_28115</name>
</gene>